<protein>
    <submittedName>
        <fullName evidence="12">7267_t:CDS:1</fullName>
    </submittedName>
</protein>
<dbReference type="EMBL" id="CAJVPK010000029">
    <property type="protein sequence ID" value="CAG8435031.1"/>
    <property type="molecule type" value="Genomic_DNA"/>
</dbReference>
<dbReference type="InterPro" id="IPR001680">
    <property type="entry name" value="WD40_rpt"/>
</dbReference>
<evidence type="ECO:0000256" key="6">
    <source>
        <dbReference type="ARBA" id="ARBA00022853"/>
    </source>
</evidence>
<dbReference type="SUPFAM" id="SSF50978">
    <property type="entry name" value="WD40 repeat-like"/>
    <property type="match status" value="1"/>
</dbReference>
<dbReference type="InterPro" id="IPR036322">
    <property type="entry name" value="WD40_repeat_dom_sf"/>
</dbReference>
<dbReference type="GO" id="GO:0006335">
    <property type="term" value="P:DNA replication-dependent chromatin assembly"/>
    <property type="evidence" value="ECO:0007669"/>
    <property type="project" value="InterPro"/>
</dbReference>
<dbReference type="GO" id="GO:0005634">
    <property type="term" value="C:nucleus"/>
    <property type="evidence" value="ECO:0007669"/>
    <property type="project" value="UniProtKB-SubCell"/>
</dbReference>
<dbReference type="InterPro" id="IPR015943">
    <property type="entry name" value="WD40/YVTN_repeat-like_dom_sf"/>
</dbReference>
<feature type="compositionally biased region" description="Low complexity" evidence="10">
    <location>
        <begin position="320"/>
        <end position="329"/>
    </location>
</feature>
<evidence type="ECO:0000256" key="7">
    <source>
        <dbReference type="ARBA" id="ARBA00023204"/>
    </source>
</evidence>
<accession>A0A9N8V389</accession>
<keyword evidence="4" id="KW-0677">Repeat</keyword>
<dbReference type="Gene3D" id="2.130.10.10">
    <property type="entry name" value="YVTN repeat-like/Quinoprotein amine dehydrogenase"/>
    <property type="match status" value="1"/>
</dbReference>
<feature type="region of interest" description="Disordered" evidence="10">
    <location>
        <begin position="319"/>
        <end position="338"/>
    </location>
</feature>
<dbReference type="SMART" id="SM00320">
    <property type="entry name" value="WD40"/>
    <property type="match status" value="3"/>
</dbReference>
<feature type="domain" description="CAF1B/HIR1 beta-propeller" evidence="11">
    <location>
        <begin position="1"/>
        <end position="390"/>
    </location>
</feature>
<dbReference type="PANTHER" id="PTHR15271">
    <property type="entry name" value="CHROMATIN ASSEMBLY FACTOR 1 SUBUNIT B"/>
    <property type="match status" value="1"/>
</dbReference>
<evidence type="ECO:0000313" key="12">
    <source>
        <dbReference type="EMBL" id="CAG8435031.1"/>
    </source>
</evidence>
<dbReference type="InterPro" id="IPR045145">
    <property type="entry name" value="PTHR15271"/>
</dbReference>
<reference evidence="12" key="1">
    <citation type="submission" date="2021-06" db="EMBL/GenBank/DDBJ databases">
        <authorList>
            <person name="Kallberg Y."/>
            <person name="Tangrot J."/>
            <person name="Rosling A."/>
        </authorList>
    </citation>
    <scope>NUCLEOTIDE SEQUENCE</scope>
    <source>
        <strain evidence="12">AZ414A</strain>
    </source>
</reference>
<comment type="subcellular location">
    <subcellularLocation>
        <location evidence="1">Nucleus</location>
    </subcellularLocation>
</comment>
<organism evidence="12 13">
    <name type="scientific">Diversispora eburnea</name>
    <dbReference type="NCBI Taxonomy" id="1213867"/>
    <lineage>
        <taxon>Eukaryota</taxon>
        <taxon>Fungi</taxon>
        <taxon>Fungi incertae sedis</taxon>
        <taxon>Mucoromycota</taxon>
        <taxon>Glomeromycotina</taxon>
        <taxon>Glomeromycetes</taxon>
        <taxon>Diversisporales</taxon>
        <taxon>Diversisporaceae</taxon>
        <taxon>Diversispora</taxon>
    </lineage>
</organism>
<evidence type="ECO:0000256" key="9">
    <source>
        <dbReference type="PROSITE-ProRule" id="PRU00221"/>
    </source>
</evidence>
<keyword evidence="3 9" id="KW-0853">WD repeat</keyword>
<dbReference type="Pfam" id="PF24105">
    <property type="entry name" value="Beta-prop_CAF1B_HIR1"/>
    <property type="match status" value="1"/>
</dbReference>
<dbReference type="AlphaFoldDB" id="A0A9N8V389"/>
<evidence type="ECO:0000313" key="13">
    <source>
        <dbReference type="Proteomes" id="UP000789706"/>
    </source>
</evidence>
<evidence type="ECO:0000256" key="4">
    <source>
        <dbReference type="ARBA" id="ARBA00022737"/>
    </source>
</evidence>
<dbReference type="Proteomes" id="UP000789706">
    <property type="component" value="Unassembled WGS sequence"/>
</dbReference>
<dbReference type="PROSITE" id="PS50294">
    <property type="entry name" value="WD_REPEATS_REGION"/>
    <property type="match status" value="1"/>
</dbReference>
<evidence type="ECO:0000256" key="1">
    <source>
        <dbReference type="ARBA" id="ARBA00004123"/>
    </source>
</evidence>
<evidence type="ECO:0000256" key="3">
    <source>
        <dbReference type="ARBA" id="ARBA00022574"/>
    </source>
</evidence>
<dbReference type="GO" id="GO:0033186">
    <property type="term" value="C:CAF-1 complex"/>
    <property type="evidence" value="ECO:0007669"/>
    <property type="project" value="TreeGrafter"/>
</dbReference>
<keyword evidence="7" id="KW-0234">DNA repair</keyword>
<keyword evidence="13" id="KW-1185">Reference proteome</keyword>
<evidence type="ECO:0000256" key="5">
    <source>
        <dbReference type="ARBA" id="ARBA00022763"/>
    </source>
</evidence>
<dbReference type="PANTHER" id="PTHR15271:SF4">
    <property type="entry name" value="CHROMATIN ASSEMBLY FACTOR 1 SUBUNIT B"/>
    <property type="match status" value="1"/>
</dbReference>
<keyword evidence="8" id="KW-0539">Nucleus</keyword>
<dbReference type="OrthoDB" id="71227at2759"/>
<evidence type="ECO:0000256" key="10">
    <source>
        <dbReference type="SAM" id="MobiDB-lite"/>
    </source>
</evidence>
<evidence type="ECO:0000256" key="8">
    <source>
        <dbReference type="ARBA" id="ARBA00023242"/>
    </source>
</evidence>
<gene>
    <name evidence="12" type="ORF">DEBURN_LOCUS814</name>
</gene>
<proteinExistence type="inferred from homology"/>
<keyword evidence="6" id="KW-0156">Chromatin regulator</keyword>
<dbReference type="GO" id="GO:0006334">
    <property type="term" value="P:nucleosome assembly"/>
    <property type="evidence" value="ECO:0007669"/>
    <property type="project" value="TreeGrafter"/>
</dbReference>
<keyword evidence="5" id="KW-0227">DNA damage</keyword>
<evidence type="ECO:0000256" key="2">
    <source>
        <dbReference type="ARBA" id="ARBA00007306"/>
    </source>
</evidence>
<comment type="caution">
    <text evidence="12">The sequence shown here is derived from an EMBL/GenBank/DDBJ whole genome shotgun (WGS) entry which is preliminary data.</text>
</comment>
<evidence type="ECO:0000259" key="11">
    <source>
        <dbReference type="Pfam" id="PF24105"/>
    </source>
</evidence>
<feature type="repeat" description="WD" evidence="9">
    <location>
        <begin position="113"/>
        <end position="149"/>
    </location>
</feature>
<sequence length="479" mass="54340">MKAKTLQIRWHKDSVAIYSVHFQPGRTGRFATGGMDNNVMIWKLVKNKKSLPYAAYLSTLNRHSAPVNVVRFSPKGDLLASAGDENNDSRNSFGENNDDEFNDSESWKAMSLLRGSLSEITDLAWSPDGEYIIAACAEGAARIWRVKDGVAWDPLGEYIATQGCDRSVHIYSYNVHPNGTFVTTHISKNYRMEIPHNQKEVCIDKTPKIPKKYFRLFCEEVVNTFFRRLTFTPDGGLLLTPAGQYPDSVIDMIKIKEKNNIINSPMKNTVYLFARNRLDKSPIALLPGYKKPSVVVKCSPVLYKLRFIKLKYQVHDNVDSTKNNSSSKFSNDDPNGKLPSNYQIPPLFDLPYRVIYAVATQDSIFIYDTEQHSPLAMATNLHYASISDLDCLTSHPDYSIINNSMENGSIETTSILMSKQDVNDIQPLQQKLSSQEQNFISEIVQQIRNGVSEVNQSEYEIPQGQKKRRITPKLIKQFE</sequence>
<comment type="similarity">
    <text evidence="2">Belongs to the WD repeat HIR1 family.</text>
</comment>
<dbReference type="InterPro" id="IPR055410">
    <property type="entry name" value="Beta-prop_CAF1B_HIR1"/>
</dbReference>
<dbReference type="PROSITE" id="PS50082">
    <property type="entry name" value="WD_REPEATS_2"/>
    <property type="match status" value="1"/>
</dbReference>
<name>A0A9N8V389_9GLOM</name>
<dbReference type="GO" id="GO:0006281">
    <property type="term" value="P:DNA repair"/>
    <property type="evidence" value="ECO:0007669"/>
    <property type="project" value="UniProtKB-KW"/>
</dbReference>
<feature type="region of interest" description="Disordered" evidence="10">
    <location>
        <begin position="80"/>
        <end position="100"/>
    </location>
</feature>